<feature type="disulfide bond" evidence="15">
    <location>
        <begin position="469"/>
        <end position="481"/>
    </location>
</feature>
<comment type="similarity">
    <text evidence="2 16">Belongs to the integrin beta chain family.</text>
</comment>
<keyword evidence="14" id="KW-0325">Glycoprotein</keyword>
<evidence type="ECO:0000256" key="3">
    <source>
        <dbReference type="ARBA" id="ARBA00022475"/>
    </source>
</evidence>
<keyword evidence="5 16" id="KW-0812">Transmembrane</keyword>
<feature type="transmembrane region" description="Helical" evidence="17">
    <location>
        <begin position="678"/>
        <end position="701"/>
    </location>
</feature>
<feature type="disulfide bond" evidence="15">
    <location>
        <begin position="9"/>
        <end position="19"/>
    </location>
</feature>
<evidence type="ECO:0000256" key="17">
    <source>
        <dbReference type="SAM" id="Phobius"/>
    </source>
</evidence>
<evidence type="ECO:0000256" key="12">
    <source>
        <dbReference type="ARBA" id="ARBA00023136"/>
    </source>
</evidence>
<dbReference type="RefSeq" id="XP_006030680.2">
    <property type="nucleotide sequence ID" value="XM_006030618.2"/>
</dbReference>
<dbReference type="Gene3D" id="2.10.25.10">
    <property type="entry name" value="Laminin"/>
    <property type="match status" value="4"/>
</dbReference>
<dbReference type="GO" id="GO:0007229">
    <property type="term" value="P:integrin-mediated signaling pathway"/>
    <property type="evidence" value="ECO:0007669"/>
    <property type="project" value="UniProtKB-KW"/>
</dbReference>
<dbReference type="PROSITE" id="PS00243">
    <property type="entry name" value="I_EGF_1"/>
    <property type="match status" value="2"/>
</dbReference>
<keyword evidence="13 15" id="KW-1015">Disulfide bond</keyword>
<feature type="disulfide bond" evidence="15">
    <location>
        <begin position="536"/>
        <end position="566"/>
    </location>
</feature>
<dbReference type="InterPro" id="IPR036349">
    <property type="entry name" value="Integrin_bsu_tail_dom_sf"/>
</dbReference>
<dbReference type="PRINTS" id="PR01186">
    <property type="entry name" value="INTEGRINB"/>
</dbReference>
<dbReference type="PANTHER" id="PTHR10082">
    <property type="entry name" value="INTEGRIN BETA SUBUNIT"/>
    <property type="match status" value="1"/>
</dbReference>
<dbReference type="GO" id="GO:0009986">
    <property type="term" value="C:cell surface"/>
    <property type="evidence" value="ECO:0007669"/>
    <property type="project" value="TreeGrafter"/>
</dbReference>
<evidence type="ECO:0000256" key="5">
    <source>
        <dbReference type="ARBA" id="ARBA00022692"/>
    </source>
</evidence>
<dbReference type="InterPro" id="IPR057243">
    <property type="entry name" value="Integrin_I-EGF_CS"/>
</dbReference>
<dbReference type="GeneID" id="102378313"/>
<keyword evidence="3" id="KW-1003">Cell membrane</keyword>
<dbReference type="FunFam" id="2.10.25.10:FF:000036">
    <property type="entry name" value="Integrin beta"/>
    <property type="match status" value="1"/>
</dbReference>
<accession>A0A1U7RWX3</accession>
<dbReference type="PANTHER" id="PTHR10082:SF36">
    <property type="entry name" value="INTEGRIN BETA-7"/>
    <property type="match status" value="1"/>
</dbReference>
<feature type="disulfide bond" evidence="15">
    <location>
        <begin position="598"/>
        <end position="607"/>
    </location>
</feature>
<evidence type="ECO:0000256" key="16">
    <source>
        <dbReference type="RuleBase" id="RU000633"/>
    </source>
</evidence>
<dbReference type="InParanoid" id="A0A1U7RWX3"/>
<dbReference type="Gene3D" id="3.30.1680.10">
    <property type="entry name" value="ligand-binding face of the semaphorins, domain 2"/>
    <property type="match status" value="1"/>
</dbReference>
<feature type="disulfide bond" evidence="15">
    <location>
        <begin position="458"/>
        <end position="467"/>
    </location>
</feature>
<dbReference type="FunFam" id="3.40.50.410:FF:000002">
    <property type="entry name" value="Integrin beta"/>
    <property type="match status" value="1"/>
</dbReference>
<comment type="subcellular location">
    <subcellularLocation>
        <location evidence="1 16">Cell membrane</location>
        <topology evidence="1 16">Single-pass type I membrane protein</topology>
    </subcellularLocation>
</comment>
<dbReference type="CTD" id="3695"/>
<dbReference type="GO" id="GO:0005178">
    <property type="term" value="F:integrin binding"/>
    <property type="evidence" value="ECO:0007669"/>
    <property type="project" value="TreeGrafter"/>
</dbReference>
<evidence type="ECO:0000259" key="19">
    <source>
        <dbReference type="SMART" id="SM01241"/>
    </source>
</evidence>
<dbReference type="SMART" id="SM00187">
    <property type="entry name" value="INB"/>
    <property type="match status" value="1"/>
</dbReference>
<dbReference type="GO" id="GO:0007160">
    <property type="term" value="P:cell-matrix adhesion"/>
    <property type="evidence" value="ECO:0007669"/>
    <property type="project" value="TreeGrafter"/>
</dbReference>
<keyword evidence="12 17" id="KW-0472">Membrane</keyword>
<feature type="disulfide bond" evidence="15">
    <location>
        <begin position="12"/>
        <end position="49"/>
    </location>
</feature>
<feature type="disulfide bond" evidence="15">
    <location>
        <begin position="515"/>
        <end position="520"/>
    </location>
</feature>
<evidence type="ECO:0000256" key="7">
    <source>
        <dbReference type="ARBA" id="ARBA00022737"/>
    </source>
</evidence>
<proteinExistence type="inferred from homology"/>
<dbReference type="GO" id="GO:0050900">
    <property type="term" value="P:leukocyte migration"/>
    <property type="evidence" value="ECO:0007669"/>
    <property type="project" value="TreeGrafter"/>
</dbReference>
<feature type="disulfide bond" evidence="15">
    <location>
        <begin position="541"/>
        <end position="550"/>
    </location>
</feature>
<evidence type="ECO:0000256" key="11">
    <source>
        <dbReference type="ARBA" id="ARBA00023037"/>
    </source>
</evidence>
<feature type="domain" description="Integrin beta subunit VWA" evidence="18">
    <location>
        <begin position="8"/>
        <end position="433"/>
    </location>
</feature>
<dbReference type="SUPFAM" id="SSF69687">
    <property type="entry name" value="Integrin beta tail domain"/>
    <property type="match status" value="1"/>
</dbReference>
<keyword evidence="8" id="KW-0460">Magnesium</keyword>
<dbReference type="SUPFAM" id="SSF57196">
    <property type="entry name" value="EGF/Laminin"/>
    <property type="match status" value="1"/>
</dbReference>
<feature type="disulfide bond" evidence="15">
    <location>
        <begin position="534"/>
        <end position="539"/>
    </location>
</feature>
<dbReference type="STRING" id="38654.A0A1U7RWX3"/>
<dbReference type="GO" id="GO:0008305">
    <property type="term" value="C:integrin complex"/>
    <property type="evidence" value="ECO:0007669"/>
    <property type="project" value="TreeGrafter"/>
</dbReference>
<dbReference type="Gene3D" id="3.40.50.410">
    <property type="entry name" value="von Willebrand factor, type A domain"/>
    <property type="match status" value="1"/>
</dbReference>
<reference evidence="22" key="1">
    <citation type="submission" date="2025-08" db="UniProtKB">
        <authorList>
            <consortium name="RefSeq"/>
        </authorList>
    </citation>
    <scope>IDENTIFICATION</scope>
</reference>
<evidence type="ECO:0000256" key="14">
    <source>
        <dbReference type="ARBA" id="ARBA00023180"/>
    </source>
</evidence>
<keyword evidence="6" id="KW-0732">Signal</keyword>
<feature type="disulfide bond" evidence="15">
    <location>
        <begin position="504"/>
        <end position="513"/>
    </location>
</feature>
<dbReference type="InterPro" id="IPR013111">
    <property type="entry name" value="EGF_extracell"/>
</dbReference>
<feature type="disulfide bond" evidence="15">
    <location>
        <begin position="497"/>
        <end position="502"/>
    </location>
</feature>
<dbReference type="InterPro" id="IPR014836">
    <property type="entry name" value="Integrin_bsu_cyt_dom"/>
</dbReference>
<feature type="disulfide bond" evidence="15">
    <location>
        <begin position="453"/>
        <end position="491"/>
    </location>
</feature>
<evidence type="ECO:0000313" key="21">
    <source>
        <dbReference type="Proteomes" id="UP000189705"/>
    </source>
</evidence>
<dbReference type="InterPro" id="IPR002369">
    <property type="entry name" value="Integrin_bsu_VWA"/>
</dbReference>
<evidence type="ECO:0000256" key="15">
    <source>
        <dbReference type="PIRSR" id="PIRSR002512-1"/>
    </source>
</evidence>
<dbReference type="GO" id="GO:0033627">
    <property type="term" value="P:cell adhesion mediated by integrin"/>
    <property type="evidence" value="ECO:0007669"/>
    <property type="project" value="TreeGrafter"/>
</dbReference>
<evidence type="ECO:0000256" key="6">
    <source>
        <dbReference type="ARBA" id="ARBA00022729"/>
    </source>
</evidence>
<feature type="disulfide bond" evidence="15">
    <location>
        <begin position="572"/>
        <end position="577"/>
    </location>
</feature>
<evidence type="ECO:0000313" key="22">
    <source>
        <dbReference type="RefSeq" id="XP_006030680.2"/>
    </source>
</evidence>
<keyword evidence="9 16" id="KW-0130">Cell adhesion</keyword>
<feature type="domain" description="Integrin beta subunit tail" evidence="20">
    <location>
        <begin position="598"/>
        <end position="677"/>
    </location>
</feature>
<feature type="disulfide bond" evidence="15">
    <location>
        <begin position="172"/>
        <end position="179"/>
    </location>
</feature>
<feature type="disulfide bond" evidence="15">
    <location>
        <begin position="405"/>
        <end position="643"/>
    </location>
</feature>
<evidence type="ECO:0000256" key="10">
    <source>
        <dbReference type="ARBA" id="ARBA00022989"/>
    </source>
</evidence>
<dbReference type="GO" id="GO:0098609">
    <property type="term" value="P:cell-cell adhesion"/>
    <property type="evidence" value="ECO:0007669"/>
    <property type="project" value="TreeGrafter"/>
</dbReference>
<feature type="domain" description="Integrin beta subunit cytoplasmic" evidence="19">
    <location>
        <begin position="702"/>
        <end position="748"/>
    </location>
</feature>
<dbReference type="InterPro" id="IPR012896">
    <property type="entry name" value="Integrin_bsu_tail"/>
</dbReference>
<dbReference type="SMART" id="SM01241">
    <property type="entry name" value="Integrin_b_cyt"/>
    <property type="match status" value="1"/>
</dbReference>
<dbReference type="PROSITE" id="PS52047">
    <property type="entry name" value="I_EGF_2"/>
    <property type="match status" value="1"/>
</dbReference>
<feature type="disulfide bond" evidence="15">
    <location>
        <begin position="368"/>
        <end position="385"/>
    </location>
</feature>
<keyword evidence="7" id="KW-0677">Repeat</keyword>
<dbReference type="eggNOG" id="KOG1226">
    <property type="taxonomic scope" value="Eukaryota"/>
</dbReference>
<dbReference type="PIRSF" id="PIRSF002512">
    <property type="entry name" value="Integrin_B"/>
    <property type="match status" value="1"/>
</dbReference>
<keyword evidence="21" id="KW-1185">Reference proteome</keyword>
<evidence type="ECO:0000256" key="1">
    <source>
        <dbReference type="ARBA" id="ARBA00004251"/>
    </source>
</evidence>
<dbReference type="InterPro" id="IPR032695">
    <property type="entry name" value="Integrin_dom_sf"/>
</dbReference>
<dbReference type="AlphaFoldDB" id="A0A1U7RWX3"/>
<feature type="disulfide bond" evidence="15">
    <location>
        <begin position="227"/>
        <end position="267"/>
    </location>
</feature>
<dbReference type="GO" id="GO:0005925">
    <property type="term" value="C:focal adhesion"/>
    <property type="evidence" value="ECO:0007669"/>
    <property type="project" value="TreeGrafter"/>
</dbReference>
<dbReference type="InterPro" id="IPR015812">
    <property type="entry name" value="Integrin_bsu"/>
</dbReference>
<name>A0A1U7RWX3_ALLSI</name>
<keyword evidence="10 17" id="KW-1133">Transmembrane helix</keyword>
<dbReference type="InterPro" id="IPR036465">
    <property type="entry name" value="vWFA_dom_sf"/>
</dbReference>
<dbReference type="KEGG" id="asn:102378313"/>
<evidence type="ECO:0000256" key="8">
    <source>
        <dbReference type="ARBA" id="ARBA00022842"/>
    </source>
</evidence>
<feature type="disulfide bond" evidence="15">
    <location>
        <begin position="579"/>
        <end position="588"/>
    </location>
</feature>
<feature type="disulfide bond" evidence="15">
    <location>
        <begin position="22"/>
        <end position="38"/>
    </location>
</feature>
<dbReference type="Pfam" id="PF07974">
    <property type="entry name" value="EGF_2"/>
    <property type="match status" value="2"/>
</dbReference>
<dbReference type="SUPFAM" id="SSF69179">
    <property type="entry name" value="Integrin domains"/>
    <property type="match status" value="1"/>
</dbReference>
<evidence type="ECO:0000256" key="2">
    <source>
        <dbReference type="ARBA" id="ARBA00007449"/>
    </source>
</evidence>
<dbReference type="Gene3D" id="2.60.40.1510">
    <property type="entry name" value="ntegrin, alpha v. Chain A, domain 3"/>
    <property type="match status" value="1"/>
</dbReference>
<organism evidence="21 22">
    <name type="scientific">Alligator sinensis</name>
    <name type="common">Chinese alligator</name>
    <dbReference type="NCBI Taxonomy" id="38654"/>
    <lineage>
        <taxon>Eukaryota</taxon>
        <taxon>Metazoa</taxon>
        <taxon>Chordata</taxon>
        <taxon>Craniata</taxon>
        <taxon>Vertebrata</taxon>
        <taxon>Euteleostomi</taxon>
        <taxon>Archelosauria</taxon>
        <taxon>Archosauria</taxon>
        <taxon>Crocodylia</taxon>
        <taxon>Alligatoridae</taxon>
        <taxon>Alligatorinae</taxon>
        <taxon>Alligator</taxon>
    </lineage>
</organism>
<dbReference type="Pfam" id="PF17205">
    <property type="entry name" value="PSI_integrin"/>
    <property type="match status" value="1"/>
</dbReference>
<dbReference type="Pfam" id="PF00362">
    <property type="entry name" value="Integrin_beta"/>
    <property type="match status" value="1"/>
</dbReference>
<feature type="disulfide bond" evidence="15">
    <location>
        <begin position="499"/>
        <end position="528"/>
    </location>
</feature>
<protein>
    <recommendedName>
        <fullName evidence="16">Integrin beta</fullName>
    </recommendedName>
</protein>
<evidence type="ECO:0000259" key="18">
    <source>
        <dbReference type="SMART" id="SM00187"/>
    </source>
</evidence>
<dbReference type="Proteomes" id="UP000189705">
    <property type="component" value="Unplaced"/>
</dbReference>
<feature type="disulfide bond" evidence="15">
    <location>
        <begin position="431"/>
        <end position="435"/>
    </location>
</feature>
<evidence type="ECO:0000256" key="9">
    <source>
        <dbReference type="ARBA" id="ARBA00022889"/>
    </source>
</evidence>
<gene>
    <name evidence="22" type="primary">ITGB7</name>
</gene>
<keyword evidence="4" id="KW-0245">EGF-like domain</keyword>
<dbReference type="InterPro" id="IPR033760">
    <property type="entry name" value="Integrin_beta_N"/>
</dbReference>
<evidence type="ECO:0000259" key="20">
    <source>
        <dbReference type="SMART" id="SM01242"/>
    </source>
</evidence>
<dbReference type="Pfam" id="PF08725">
    <property type="entry name" value="Integrin_b_cyt"/>
    <property type="match status" value="1"/>
</dbReference>
<feature type="non-terminal residue" evidence="22">
    <location>
        <position position="1"/>
    </location>
</feature>
<keyword evidence="11 16" id="KW-0401">Integrin</keyword>
<evidence type="ECO:0000256" key="13">
    <source>
        <dbReference type="ARBA" id="ARBA00023157"/>
    </source>
</evidence>
<dbReference type="SUPFAM" id="SSF103575">
    <property type="entry name" value="Plexin repeat"/>
    <property type="match status" value="1"/>
</dbReference>
<dbReference type="Gene3D" id="1.20.5.100">
    <property type="entry name" value="Cytochrome c1, transmembrane anchor, C-terminal"/>
    <property type="match status" value="1"/>
</dbReference>
<dbReference type="SUPFAM" id="SSF53300">
    <property type="entry name" value="vWA-like"/>
    <property type="match status" value="1"/>
</dbReference>
<dbReference type="SMART" id="SM01242">
    <property type="entry name" value="Integrin_B_tail"/>
    <property type="match status" value="1"/>
</dbReference>
<sequence length="748" mass="80434">GACQPQASCQDCIRSHPSCAWCKDLGFPQAGEGNGARCATRDVLLRRGCPPGEVVEPDSETRVLEDEPLSPSHGRITQLAPQRVALRLRPGAAQRLQVRFRRAKGFPVDLYYLMDMSYSMRDDLANVRRLGSALLDTLRRATPSVRIGFGSFVDKTVLPYVSTVPAKLQNPCPERGEQCAPPASFHHVLPLTANASEFERRVGHQRISGNLDAPEGGFDAIMQVAVCEKQIGWRNVTRLLVFTSDDTFHTAGDGRLGGIYLPSDGRCHLGPDGFYVKSHVYDYPSVGHLAQVLSAANIQPIFAVTASALPAYQKLSKLIPKSVVGELKEDSSNVVQLIADAYNSLSSTVELQHSALPPGVSVTYESHCGPGAEEAGPPQAEGGRCSGVHINEQVEFWVTVRAGACLQGTQGFTLRVLGLAEELHVALETSCGCDCGPSLPRAPHCADLGNLTCGVCSCPAGRVGRHCECDAVEQGAAGHGCRVANGTGPACSGRGRCVCGRCECDPHVRGDRCECDDAGCERHSGRLCAGHGQCVCGMCQCEPDYMGSACECSRNTSACERDGQECSGHGRCMCNQCVCNPGYFGSLCGRCPACRTPCELHRDCADCGAFRTGPLSGNCSAACAEQGVEVMLQPAPAVDEAWCKEKAEDGRILIFLIHNEGGGVKLIVKDREAETADLTARLVVGLVVGIVTLGLVLVGAYRCMLWSYDRREFQRFQQEQQHSRWNEVNNPLYRSATTTVVNPHYNQS</sequence>
<evidence type="ECO:0000256" key="4">
    <source>
        <dbReference type="ARBA" id="ARBA00022536"/>
    </source>
</evidence>
<feature type="disulfide bond" evidence="15">
    <location>
        <begin position="574"/>
        <end position="619"/>
    </location>
</feature>